<sequence length="690" mass="76010">MDFGFDPLVPRAIDLPTAVPLGPVELASLDDAKIFAAPQDPEQWPAWRDRLTQWRTDARSRLGFTGAAYDRPEGAWSAGCFAVAQVWLWDELLYDFETHRFTPERLLADARVRLGGLDGLVLWHAYPVIGIDDRNQWDFYRDVPGLGDLVATLHDAGVRVFVDYNPWDTGTRRTGDDVVELAALVRDLNADGVFLDTLKEANPALVDALEAARPGIALEGESKLPLARIADHSLSWAQWFADSPVPGVLRAHWYERRHMQHHVRRWNRDHSVELQSAWINGVGLMVWEVVFGTWVGWNARDSATLRRMLPVQRALADVLHGGDWTPLAALDPAATAAGVYASRFERDGVTAWTFVNRGDADWTGPLLGAADLDVRSPVGDRFVDLTGGRRLAQPDPVRTLVPAHGIAGLLRLAPGATEPGGLDEALALTSAVRDTRDGTFPHARSRRLRALDPVARASGPPDSGPDGVVVPAGTHVLTARFRARETGMYDGAPYVEEWKPLPPRLHDQRTLERVVRLSSDVMVGAREVSNGEFARFLAATGYRPRTANRFLAHWVAGLAGAAPAPWPGADDQPVTLVDLDDARAYAAWVGGRLPSEDEWQLAAERPGFTRRRPVVWNWTESEHSDGRTRFVLLKGGADHATPGSEWYFDGGPRSADFSAKYLMPGLGLARSASIGFRCAWTTRTDTEARP</sequence>
<evidence type="ECO:0000259" key="1">
    <source>
        <dbReference type="Pfam" id="PF03781"/>
    </source>
</evidence>
<keyword evidence="3" id="KW-1185">Reference proteome</keyword>
<dbReference type="SUPFAM" id="SSF56436">
    <property type="entry name" value="C-type lectin-like"/>
    <property type="match status" value="1"/>
</dbReference>
<dbReference type="PANTHER" id="PTHR23150:SF19">
    <property type="entry name" value="FORMYLGLYCINE-GENERATING ENZYME"/>
    <property type="match status" value="1"/>
</dbReference>
<dbReference type="PANTHER" id="PTHR23150">
    <property type="entry name" value="SULFATASE MODIFYING FACTOR 1, 2"/>
    <property type="match status" value="1"/>
</dbReference>
<dbReference type="InterPro" id="IPR042095">
    <property type="entry name" value="SUMF_sf"/>
</dbReference>
<gene>
    <name evidence="2" type="ORF">EUA98_05035</name>
</gene>
<dbReference type="AlphaFoldDB" id="A0A4Q5N4C1"/>
<protein>
    <recommendedName>
        <fullName evidence="1">Sulfatase-modifying factor enzyme-like domain-containing protein</fullName>
    </recommendedName>
</protein>
<organism evidence="2 3">
    <name type="scientific">Pengzhenrongella frigida</name>
    <dbReference type="NCBI Taxonomy" id="1259133"/>
    <lineage>
        <taxon>Bacteria</taxon>
        <taxon>Bacillati</taxon>
        <taxon>Actinomycetota</taxon>
        <taxon>Actinomycetes</taxon>
        <taxon>Micrococcales</taxon>
        <taxon>Pengzhenrongella</taxon>
    </lineage>
</organism>
<comment type="caution">
    <text evidence="2">The sequence shown here is derived from an EMBL/GenBank/DDBJ whole genome shotgun (WGS) entry which is preliminary data.</text>
</comment>
<reference evidence="2 3" key="1">
    <citation type="submission" date="2019-01" db="EMBL/GenBank/DDBJ databases">
        <title>Novel species of Cellulomonas.</title>
        <authorList>
            <person name="Liu Q."/>
            <person name="Xin Y.-H."/>
        </authorList>
    </citation>
    <scope>NUCLEOTIDE SEQUENCE [LARGE SCALE GENOMIC DNA]</scope>
    <source>
        <strain evidence="2 3">HLT2-17</strain>
    </source>
</reference>
<evidence type="ECO:0000313" key="2">
    <source>
        <dbReference type="EMBL" id="RYV52163.1"/>
    </source>
</evidence>
<evidence type="ECO:0000313" key="3">
    <source>
        <dbReference type="Proteomes" id="UP000293764"/>
    </source>
</evidence>
<dbReference type="GO" id="GO:0120147">
    <property type="term" value="F:formylglycine-generating oxidase activity"/>
    <property type="evidence" value="ECO:0007669"/>
    <property type="project" value="TreeGrafter"/>
</dbReference>
<dbReference type="Proteomes" id="UP000293764">
    <property type="component" value="Unassembled WGS sequence"/>
</dbReference>
<feature type="domain" description="Sulfatase-modifying factor enzyme-like" evidence="1">
    <location>
        <begin position="512"/>
        <end position="615"/>
    </location>
</feature>
<dbReference type="Gene3D" id="3.90.1580.10">
    <property type="entry name" value="paralog of FGE (formylglycine-generating enzyme)"/>
    <property type="match status" value="1"/>
</dbReference>
<name>A0A4Q5N4C1_9MICO</name>
<dbReference type="InterPro" id="IPR051043">
    <property type="entry name" value="Sulfatase_Mod_Factor_Kinase"/>
</dbReference>
<accession>A0A4Q5N4C1</accession>
<dbReference type="OrthoDB" id="9768004at2"/>
<dbReference type="InterPro" id="IPR016187">
    <property type="entry name" value="CTDL_fold"/>
</dbReference>
<dbReference type="InterPro" id="IPR005532">
    <property type="entry name" value="SUMF_dom"/>
</dbReference>
<dbReference type="Pfam" id="PF03781">
    <property type="entry name" value="FGE-sulfatase"/>
    <property type="match status" value="1"/>
</dbReference>
<proteinExistence type="predicted"/>
<dbReference type="EMBL" id="SDWW01000008">
    <property type="protein sequence ID" value="RYV52163.1"/>
    <property type="molecule type" value="Genomic_DNA"/>
</dbReference>